<gene>
    <name evidence="1" type="ORF">E7Z59_09720</name>
</gene>
<dbReference type="AlphaFoldDB" id="A0A4S3M1K4"/>
<evidence type="ECO:0000313" key="2">
    <source>
        <dbReference type="Proteomes" id="UP000305939"/>
    </source>
</evidence>
<keyword evidence="2" id="KW-1185">Reference proteome</keyword>
<evidence type="ECO:0000313" key="1">
    <source>
        <dbReference type="EMBL" id="THD67917.1"/>
    </source>
</evidence>
<dbReference type="Proteomes" id="UP000305939">
    <property type="component" value="Unassembled WGS sequence"/>
</dbReference>
<dbReference type="RefSeq" id="WP_136336122.1">
    <property type="nucleotide sequence ID" value="NZ_QXMP01000019.1"/>
</dbReference>
<accession>A0A4S3M1K4</accession>
<dbReference type="Pfam" id="PF09365">
    <property type="entry name" value="DUF2461"/>
    <property type="match status" value="1"/>
</dbReference>
<name>A0A4S3M1K4_9FLAO</name>
<dbReference type="PANTHER" id="PTHR36452:SF1">
    <property type="entry name" value="DUF2461 DOMAIN-CONTAINING PROTEIN"/>
    <property type="match status" value="1"/>
</dbReference>
<sequence>MEIIRIPPTVLDFLKELKANNNRDWFEEHKPEFKEEQQTMKSFFEQLFRKLNTHDEVDSFKMFRIYRDVRFSKNKTPYKYHLAASFHRLKPRNRGGYYLHVEPGNTFMAAGFWNPEKDDLFRIRKEFEFDDQPMREILRSEAFTETFKELKGEDLKTAPKGFDKNHPAIDLIRKKQYIVTRNFTDKQVVAPDFSEEVNKSFKAVRPWFDYMSEVLTTDLNGVSLIRE</sequence>
<comment type="caution">
    <text evidence="1">The sequence shown here is derived from an EMBL/GenBank/DDBJ whole genome shotgun (WGS) entry which is preliminary data.</text>
</comment>
<dbReference type="NCBIfam" id="TIGR02453">
    <property type="entry name" value="TIGR02453 family protein"/>
    <property type="match status" value="1"/>
</dbReference>
<organism evidence="1 2">
    <name type="scientific">Robertkochia marina</name>
    <dbReference type="NCBI Taxonomy" id="1227945"/>
    <lineage>
        <taxon>Bacteria</taxon>
        <taxon>Pseudomonadati</taxon>
        <taxon>Bacteroidota</taxon>
        <taxon>Flavobacteriia</taxon>
        <taxon>Flavobacteriales</taxon>
        <taxon>Flavobacteriaceae</taxon>
        <taxon>Robertkochia</taxon>
    </lineage>
</organism>
<dbReference type="EMBL" id="SSMC01000002">
    <property type="protein sequence ID" value="THD67917.1"/>
    <property type="molecule type" value="Genomic_DNA"/>
</dbReference>
<protein>
    <submittedName>
        <fullName evidence="1">DUF2461 domain-containing protein</fullName>
    </submittedName>
</protein>
<reference evidence="1 2" key="1">
    <citation type="submission" date="2019-04" db="EMBL/GenBank/DDBJ databases">
        <title>Draft genome sequence of Robertkochia marina CC-AMO-30D.</title>
        <authorList>
            <person name="Hameed A."/>
            <person name="Lin S.-Y."/>
            <person name="Shahina M."/>
            <person name="Lai W.-A."/>
            <person name="Young C.-C."/>
        </authorList>
    </citation>
    <scope>NUCLEOTIDE SEQUENCE [LARGE SCALE GENOMIC DNA]</scope>
    <source>
        <strain evidence="1 2">CC-AMO-30D</strain>
    </source>
</reference>
<proteinExistence type="predicted"/>
<dbReference type="InterPro" id="IPR015996">
    <property type="entry name" value="UCP028451"/>
</dbReference>
<dbReference type="InterPro" id="IPR012808">
    <property type="entry name" value="CHP02453"/>
</dbReference>
<dbReference type="OrthoDB" id="9794241at2"/>
<dbReference type="PANTHER" id="PTHR36452">
    <property type="entry name" value="CHROMOSOME 12, WHOLE GENOME SHOTGUN SEQUENCE"/>
    <property type="match status" value="1"/>
</dbReference>
<dbReference type="PIRSF" id="PIRSF028451">
    <property type="entry name" value="UCP028451"/>
    <property type="match status" value="1"/>
</dbReference>